<dbReference type="InterPro" id="IPR034660">
    <property type="entry name" value="DinB/YfiT-like"/>
</dbReference>
<gene>
    <name evidence="1" type="ORF">ASILVAE211_11930</name>
</gene>
<reference evidence="1" key="1">
    <citation type="journal article" date="2021" name="Microorganisms">
        <title>Acidisoma silvae sp. nov. and Acidisomacellulosilytica sp. nov., Two Acidophilic Bacteria Isolated from Decaying Wood, Hydrolyzing Cellulose and Producing Poly-3-hydroxybutyrate.</title>
        <authorList>
            <person name="Mieszkin S."/>
            <person name="Pouder E."/>
            <person name="Uroz S."/>
            <person name="Simon-Colin C."/>
            <person name="Alain K."/>
        </authorList>
    </citation>
    <scope>NUCLEOTIDE SEQUENCE</scope>
    <source>
        <strain evidence="1">HW T2.11</strain>
    </source>
</reference>
<sequence length="169" mass="18391">MAFSLYDASIPMMVRMLQNLSIILDKAAAHAAAQDIDPATMIEARLAPDMFNLARQVQSAADAAKACAARLSGETPPSHADTETTFDELKARIAKVIAYAESFTPEQINASENRSITIPTRGEPHVFKNGGDYLTQFAIPNFFFHVTTAYGLLRHQGVEIGKMTYLAGV</sequence>
<dbReference type="InterPro" id="IPR018531">
    <property type="entry name" value="DUF1993"/>
</dbReference>
<dbReference type="Proteomes" id="UP000708298">
    <property type="component" value="Unassembled WGS sequence"/>
</dbReference>
<dbReference type="RefSeq" id="WP_227321535.1">
    <property type="nucleotide sequence ID" value="NZ_JAESVB010000004.1"/>
</dbReference>
<dbReference type="PANTHER" id="PTHR36922:SF1">
    <property type="entry name" value="DUF1993 DOMAIN-CONTAINING PROTEIN"/>
    <property type="match status" value="1"/>
</dbReference>
<evidence type="ECO:0000313" key="2">
    <source>
        <dbReference type="Proteomes" id="UP000708298"/>
    </source>
</evidence>
<dbReference type="Gene3D" id="1.20.120.450">
    <property type="entry name" value="dinb family like domain"/>
    <property type="match status" value="1"/>
</dbReference>
<dbReference type="SUPFAM" id="SSF109854">
    <property type="entry name" value="DinB/YfiT-like putative metalloenzymes"/>
    <property type="match status" value="1"/>
</dbReference>
<comment type="caution">
    <text evidence="1">The sequence shown here is derived from an EMBL/GenBank/DDBJ whole genome shotgun (WGS) entry which is preliminary data.</text>
</comment>
<dbReference type="AlphaFoldDB" id="A0A963YSU8"/>
<reference evidence="1" key="2">
    <citation type="submission" date="2021-01" db="EMBL/GenBank/DDBJ databases">
        <authorList>
            <person name="Mieszkin S."/>
            <person name="Pouder E."/>
            <person name="Alain K."/>
        </authorList>
    </citation>
    <scope>NUCLEOTIDE SEQUENCE</scope>
    <source>
        <strain evidence="1">HW T2.11</strain>
    </source>
</reference>
<protein>
    <submittedName>
        <fullName evidence="1">DUF1993 domain-containing protein</fullName>
    </submittedName>
</protein>
<dbReference type="PANTHER" id="PTHR36922">
    <property type="entry name" value="BLL2446 PROTEIN"/>
    <property type="match status" value="1"/>
</dbReference>
<name>A0A963YSU8_9PROT</name>
<evidence type="ECO:0000313" key="1">
    <source>
        <dbReference type="EMBL" id="MCB8875892.1"/>
    </source>
</evidence>
<dbReference type="EMBL" id="JAESVB010000004">
    <property type="protein sequence ID" value="MCB8875892.1"/>
    <property type="molecule type" value="Genomic_DNA"/>
</dbReference>
<proteinExistence type="predicted"/>
<dbReference type="Pfam" id="PF09351">
    <property type="entry name" value="DUF1993"/>
    <property type="match status" value="1"/>
</dbReference>
<organism evidence="1 2">
    <name type="scientific">Acidisoma silvae</name>
    <dbReference type="NCBI Taxonomy" id="2802396"/>
    <lineage>
        <taxon>Bacteria</taxon>
        <taxon>Pseudomonadati</taxon>
        <taxon>Pseudomonadota</taxon>
        <taxon>Alphaproteobacteria</taxon>
        <taxon>Acetobacterales</taxon>
        <taxon>Acidocellaceae</taxon>
        <taxon>Acidisoma</taxon>
    </lineage>
</organism>
<accession>A0A963YSU8</accession>
<keyword evidence="2" id="KW-1185">Reference proteome</keyword>